<protein>
    <submittedName>
        <fullName evidence="1">Uncharacterized protein</fullName>
    </submittedName>
</protein>
<sequence>MRKTSAMVVMTVTEDHSIDIIQIHTHTFSIMHKNIGLPGIKQQIDVFMFNQQRQTVLSLYSPPHCPVFGQYMNSHLP</sequence>
<gene>
    <name evidence="1" type="ORF">SDC9_177005</name>
</gene>
<reference evidence="1" key="1">
    <citation type="submission" date="2019-08" db="EMBL/GenBank/DDBJ databases">
        <authorList>
            <person name="Kucharzyk K."/>
            <person name="Murdoch R.W."/>
            <person name="Higgins S."/>
            <person name="Loffler F."/>
        </authorList>
    </citation>
    <scope>NUCLEOTIDE SEQUENCE</scope>
</reference>
<accession>A0A645GU89</accession>
<dbReference type="AlphaFoldDB" id="A0A645GU89"/>
<dbReference type="EMBL" id="VSSQ01080303">
    <property type="protein sequence ID" value="MPN29552.1"/>
    <property type="molecule type" value="Genomic_DNA"/>
</dbReference>
<organism evidence="1">
    <name type="scientific">bioreactor metagenome</name>
    <dbReference type="NCBI Taxonomy" id="1076179"/>
    <lineage>
        <taxon>unclassified sequences</taxon>
        <taxon>metagenomes</taxon>
        <taxon>ecological metagenomes</taxon>
    </lineage>
</organism>
<proteinExistence type="predicted"/>
<comment type="caution">
    <text evidence="1">The sequence shown here is derived from an EMBL/GenBank/DDBJ whole genome shotgun (WGS) entry which is preliminary data.</text>
</comment>
<evidence type="ECO:0000313" key="1">
    <source>
        <dbReference type="EMBL" id="MPN29552.1"/>
    </source>
</evidence>
<name>A0A645GU89_9ZZZZ</name>